<dbReference type="OrthoDB" id="3579673at2"/>
<proteinExistence type="predicted"/>
<evidence type="ECO:0000256" key="1">
    <source>
        <dbReference type="SAM" id="MobiDB-lite"/>
    </source>
</evidence>
<organism evidence="3 4">
    <name type="scientific">Streptomyces tubercidicus</name>
    <dbReference type="NCBI Taxonomy" id="47759"/>
    <lineage>
        <taxon>Bacteria</taxon>
        <taxon>Bacillati</taxon>
        <taxon>Actinomycetota</taxon>
        <taxon>Actinomycetes</taxon>
        <taxon>Kitasatosporales</taxon>
        <taxon>Streptomycetaceae</taxon>
        <taxon>Streptomyces</taxon>
    </lineage>
</organism>
<evidence type="ECO:0000256" key="2">
    <source>
        <dbReference type="SAM" id="Phobius"/>
    </source>
</evidence>
<keyword evidence="2" id="KW-0812">Transmembrane</keyword>
<gene>
    <name evidence="3" type="ORF">Stube_26730</name>
</gene>
<name>A0A640URA7_9ACTN</name>
<dbReference type="RefSeq" id="WP_159743924.1">
    <property type="nucleotide sequence ID" value="NZ_BLIR01000001.1"/>
</dbReference>
<dbReference type="EMBL" id="BLIR01000001">
    <property type="protein sequence ID" value="GFE38000.1"/>
    <property type="molecule type" value="Genomic_DNA"/>
</dbReference>
<feature type="transmembrane region" description="Helical" evidence="2">
    <location>
        <begin position="111"/>
        <end position="130"/>
    </location>
</feature>
<dbReference type="AlphaFoldDB" id="A0A640URA7"/>
<dbReference type="Proteomes" id="UP000431826">
    <property type="component" value="Unassembled WGS sequence"/>
</dbReference>
<protein>
    <submittedName>
        <fullName evidence="3">Transporter</fullName>
    </submittedName>
</protein>
<evidence type="ECO:0000313" key="4">
    <source>
        <dbReference type="Proteomes" id="UP000431826"/>
    </source>
</evidence>
<evidence type="ECO:0000313" key="3">
    <source>
        <dbReference type="EMBL" id="GFE38000.1"/>
    </source>
</evidence>
<comment type="caution">
    <text evidence="3">The sequence shown here is derived from an EMBL/GenBank/DDBJ whole genome shotgun (WGS) entry which is preliminary data.</text>
</comment>
<feature type="transmembrane region" description="Helical" evidence="2">
    <location>
        <begin position="320"/>
        <end position="343"/>
    </location>
</feature>
<feature type="region of interest" description="Disordered" evidence="1">
    <location>
        <begin position="1"/>
        <end position="25"/>
    </location>
</feature>
<keyword evidence="4" id="KW-1185">Reference proteome</keyword>
<dbReference type="GeneID" id="96283790"/>
<reference evidence="3 4" key="1">
    <citation type="submission" date="2019-12" db="EMBL/GenBank/DDBJ databases">
        <title>Whole genome shotgun sequence of Streptomyces tubercidicus NBRC 13090.</title>
        <authorList>
            <person name="Ichikawa N."/>
            <person name="Kimura A."/>
            <person name="Kitahashi Y."/>
            <person name="Komaki H."/>
            <person name="Tamura T."/>
        </authorList>
    </citation>
    <scope>NUCLEOTIDE SEQUENCE [LARGE SCALE GENOMIC DNA]</scope>
    <source>
        <strain evidence="3 4">NBRC 13090</strain>
    </source>
</reference>
<accession>A0A640URA7</accession>
<feature type="transmembrane region" description="Helical" evidence="2">
    <location>
        <begin position="225"/>
        <end position="242"/>
    </location>
</feature>
<sequence length="348" mass="36955">MTTTAHLGANGSGPAASDPDEAGEPGGRGPLRGLAWLVWRQHRLFFGLLLAAVVGGAVWCAVLRSRAGEFIASHHIEGCSMISLVPRCDGTQEAVTEFRGTYGQPLQLAEMGLMLLPVLIGVFLAAPLIAREMEAGTHKLVLSQSVGPLRWLAAKTAVPALVVLAATTVLSAVFAWMWAVVGDEVSGAYWYSTLDFAALGPVPVAYSLLALAVGVLAGLLLRRTVLTMGVTLSAMVALQGGLKLLRPYLMPVVSTEFGPKESAQLPDNAWGVGQGYHTRSGAHLPDTVCQSAGNYEGCLRSHDVVGQYMDSHPASHHWPLAWIESGIVLALTAVLTVIAFRVMRRRYG</sequence>
<feature type="transmembrane region" description="Helical" evidence="2">
    <location>
        <begin position="151"/>
        <end position="178"/>
    </location>
</feature>
<feature type="transmembrane region" description="Helical" evidence="2">
    <location>
        <begin position="198"/>
        <end position="220"/>
    </location>
</feature>
<keyword evidence="2" id="KW-1133">Transmembrane helix</keyword>
<keyword evidence="2" id="KW-0472">Membrane</keyword>
<feature type="transmembrane region" description="Helical" evidence="2">
    <location>
        <begin position="44"/>
        <end position="64"/>
    </location>
</feature>